<gene>
    <name evidence="2" type="ORF">PVAP13_5KG428814</name>
</gene>
<comment type="caution">
    <text evidence="2">The sequence shown here is derived from an EMBL/GenBank/DDBJ whole genome shotgun (WGS) entry which is preliminary data.</text>
</comment>
<reference evidence="2" key="1">
    <citation type="submission" date="2020-05" db="EMBL/GenBank/DDBJ databases">
        <title>WGS assembly of Panicum virgatum.</title>
        <authorList>
            <person name="Lovell J.T."/>
            <person name="Jenkins J."/>
            <person name="Shu S."/>
            <person name="Juenger T.E."/>
            <person name="Schmutz J."/>
        </authorList>
    </citation>
    <scope>NUCLEOTIDE SEQUENCE</scope>
    <source>
        <strain evidence="2">AP13</strain>
    </source>
</reference>
<dbReference type="EMBL" id="CM029045">
    <property type="protein sequence ID" value="KAG2599534.1"/>
    <property type="molecule type" value="Genomic_DNA"/>
</dbReference>
<dbReference type="PANTHER" id="PTHR46238">
    <property type="entry name" value="REVERSE TRANSCRIPTASE DOMAIN-CONTAINING PROTEIN"/>
    <property type="match status" value="1"/>
</dbReference>
<evidence type="ECO:0000313" key="3">
    <source>
        <dbReference type="Proteomes" id="UP000823388"/>
    </source>
</evidence>
<name>A0A8T0SQP2_PANVG</name>
<dbReference type="PANTHER" id="PTHR46238:SF11">
    <property type="entry name" value="AGAMOUS-LIKE MADS-BOX PROTEIN AGL16"/>
    <property type="match status" value="1"/>
</dbReference>
<accession>A0A8T0SQP2</accession>
<feature type="domain" description="Reverse transcriptase" evidence="1">
    <location>
        <begin position="1"/>
        <end position="76"/>
    </location>
</feature>
<keyword evidence="3" id="KW-1185">Reference proteome</keyword>
<evidence type="ECO:0000259" key="1">
    <source>
        <dbReference type="PROSITE" id="PS50878"/>
    </source>
</evidence>
<dbReference type="AlphaFoldDB" id="A0A8T0SQP2"/>
<proteinExistence type="predicted"/>
<dbReference type="Proteomes" id="UP000823388">
    <property type="component" value="Chromosome 5K"/>
</dbReference>
<dbReference type="PROSITE" id="PS50878">
    <property type="entry name" value="RT_POL"/>
    <property type="match status" value="1"/>
</dbReference>
<dbReference type="InterPro" id="IPR000477">
    <property type="entry name" value="RT_dom"/>
</dbReference>
<evidence type="ECO:0000313" key="2">
    <source>
        <dbReference type="EMBL" id="KAG2599534.1"/>
    </source>
</evidence>
<sequence>MLFADDVVLVDESRAGVNMKLELWRQTLESKCFRLSRTKTEYMRCDFGATHEDGDVSLEGQVVPKRDTFRYLGSMLQRDGDIDEDVSHKIKAGWMKWRQASGALCDKKVPQKLKGNFYRTTIRPAMLRHVQQLSVAKMHILRWICGHTRMDRVRNDDIRDRLELEPIEENLIQHRLGWFGHVQRRPPEAPVYSGILKHDGNMRRGRGRPKLTWEEIIRRDLKDWSIPRDLSLDMSAWKAAIHVPEP</sequence>
<protein>
    <recommendedName>
        <fullName evidence="1">Reverse transcriptase domain-containing protein</fullName>
    </recommendedName>
</protein>
<organism evidence="2 3">
    <name type="scientific">Panicum virgatum</name>
    <name type="common">Blackwell switchgrass</name>
    <dbReference type="NCBI Taxonomy" id="38727"/>
    <lineage>
        <taxon>Eukaryota</taxon>
        <taxon>Viridiplantae</taxon>
        <taxon>Streptophyta</taxon>
        <taxon>Embryophyta</taxon>
        <taxon>Tracheophyta</taxon>
        <taxon>Spermatophyta</taxon>
        <taxon>Magnoliopsida</taxon>
        <taxon>Liliopsida</taxon>
        <taxon>Poales</taxon>
        <taxon>Poaceae</taxon>
        <taxon>PACMAD clade</taxon>
        <taxon>Panicoideae</taxon>
        <taxon>Panicodae</taxon>
        <taxon>Paniceae</taxon>
        <taxon>Panicinae</taxon>
        <taxon>Panicum</taxon>
        <taxon>Panicum sect. Hiantes</taxon>
    </lineage>
</organism>